<sequence>MMDEDHSCADHRRHSWPAYIQPLKEPEKQREDTLQNYAFANVGVTYTISEKELRILQASTIDNQHPDWRSLPRPLNLREAHQRLNAFLHSSWPQKRRQARQRLWEAYNLPLFERTPDLYIKAFNDLDEVLFGGVLKDRVCIAWVHIPAYPLADSDLLVFGYFEAPPLPEQYTKRRSIILNSSATFYQRQREFWWGILIHEMLHAYIGIVTGGHAHEKGHMDWDLWHGPLFYRSCTALAWSLAFQELTDTDVCGVMSDRTLGFVVPAEWESATDLVCFQRPSEDFEEAIYRYFGVDGTADMGPVGKRRPSF</sequence>
<gene>
    <name evidence="1" type="ORF">LTR37_004839</name>
</gene>
<keyword evidence="2" id="KW-1185">Reference proteome</keyword>
<evidence type="ECO:0000313" key="2">
    <source>
        <dbReference type="Proteomes" id="UP001281147"/>
    </source>
</evidence>
<dbReference type="Proteomes" id="UP001281147">
    <property type="component" value="Unassembled WGS sequence"/>
</dbReference>
<reference evidence="1" key="1">
    <citation type="submission" date="2023-07" db="EMBL/GenBank/DDBJ databases">
        <title>Black Yeasts Isolated from many extreme environments.</title>
        <authorList>
            <person name="Coleine C."/>
            <person name="Stajich J.E."/>
            <person name="Selbmann L."/>
        </authorList>
    </citation>
    <scope>NUCLEOTIDE SEQUENCE</scope>
    <source>
        <strain evidence="1">CCFEE 5714</strain>
    </source>
</reference>
<organism evidence="1 2">
    <name type="scientific">Vermiconidia calcicola</name>
    <dbReference type="NCBI Taxonomy" id="1690605"/>
    <lineage>
        <taxon>Eukaryota</taxon>
        <taxon>Fungi</taxon>
        <taxon>Dikarya</taxon>
        <taxon>Ascomycota</taxon>
        <taxon>Pezizomycotina</taxon>
        <taxon>Dothideomycetes</taxon>
        <taxon>Dothideomycetidae</taxon>
        <taxon>Mycosphaerellales</taxon>
        <taxon>Extremaceae</taxon>
        <taxon>Vermiconidia</taxon>
    </lineage>
</organism>
<evidence type="ECO:0000313" key="1">
    <source>
        <dbReference type="EMBL" id="KAK3718923.1"/>
    </source>
</evidence>
<accession>A0ACC3NMX6</accession>
<dbReference type="EMBL" id="JAUTXU010000029">
    <property type="protein sequence ID" value="KAK3718923.1"/>
    <property type="molecule type" value="Genomic_DNA"/>
</dbReference>
<comment type="caution">
    <text evidence="1">The sequence shown here is derived from an EMBL/GenBank/DDBJ whole genome shotgun (WGS) entry which is preliminary data.</text>
</comment>
<name>A0ACC3NMX6_9PEZI</name>
<protein>
    <submittedName>
        <fullName evidence="1">Uncharacterized protein</fullName>
    </submittedName>
</protein>
<proteinExistence type="predicted"/>